<comment type="caution">
    <text evidence="1">The sequence shown here is derived from an EMBL/GenBank/DDBJ whole genome shotgun (WGS) entry which is preliminary data.</text>
</comment>
<name>A0A644V8J5_9ZZZZ</name>
<evidence type="ECO:0000313" key="1">
    <source>
        <dbReference type="EMBL" id="MPL87648.1"/>
    </source>
</evidence>
<keyword evidence="1" id="KW-0808">Transferase</keyword>
<reference evidence="1" key="1">
    <citation type="submission" date="2019-08" db="EMBL/GenBank/DDBJ databases">
        <authorList>
            <person name="Kucharzyk K."/>
            <person name="Murdoch R.W."/>
            <person name="Higgins S."/>
            <person name="Loffler F."/>
        </authorList>
    </citation>
    <scope>NUCLEOTIDE SEQUENCE</scope>
</reference>
<proteinExistence type="predicted"/>
<gene>
    <name evidence="1" type="primary">cmk_15</name>
    <name evidence="1" type="ORF">SDC9_33649</name>
</gene>
<organism evidence="1">
    <name type="scientific">bioreactor metagenome</name>
    <dbReference type="NCBI Taxonomy" id="1076179"/>
    <lineage>
        <taxon>unclassified sequences</taxon>
        <taxon>metagenomes</taxon>
        <taxon>ecological metagenomes</taxon>
    </lineage>
</organism>
<keyword evidence="1" id="KW-0418">Kinase</keyword>
<accession>A0A644V8J5</accession>
<dbReference type="EMBL" id="VSSQ01000242">
    <property type="protein sequence ID" value="MPL87648.1"/>
    <property type="molecule type" value="Genomic_DNA"/>
</dbReference>
<dbReference type="GO" id="GO:0016301">
    <property type="term" value="F:kinase activity"/>
    <property type="evidence" value="ECO:0007669"/>
    <property type="project" value="UniProtKB-KW"/>
</dbReference>
<dbReference type="Pfam" id="PF13189">
    <property type="entry name" value="Cytidylate_kin2"/>
    <property type="match status" value="1"/>
</dbReference>
<dbReference type="EC" id="2.7.4.25" evidence="1"/>
<dbReference type="InterPro" id="IPR027417">
    <property type="entry name" value="P-loop_NTPase"/>
</dbReference>
<dbReference type="AlphaFoldDB" id="A0A644V8J5"/>
<protein>
    <submittedName>
        <fullName evidence="1">Cytidylate kinase</fullName>
        <ecNumber evidence="1">2.7.4.25</ecNumber>
    </submittedName>
</protein>
<sequence>MKDHFCITIGRELGSGGRRIGELVAAKLGISFYDKELLSLASKESGLEKGFFEKADERQAWSLFGITEYYSLNPLSGESLFVIQSDVIKTLSEEKSCLFVGRCADYVLKDYSRRLDVFITADEVDRVSAISDKMDISREKAKSVIEKTDKQRRSYYNYFTNKHWGNANSYHICINSSLMGAEATANFICEIAKKRFGV</sequence>
<dbReference type="Gene3D" id="3.40.50.300">
    <property type="entry name" value="P-loop containing nucleotide triphosphate hydrolases"/>
    <property type="match status" value="1"/>
</dbReference>